<reference evidence="1" key="1">
    <citation type="submission" date="2023-06" db="EMBL/GenBank/DDBJ databases">
        <title>MT1 and MT2 Draft Genomes of Novel Species.</title>
        <authorList>
            <person name="Venkateswaran K."/>
        </authorList>
    </citation>
    <scope>NUCLEOTIDE SEQUENCE</scope>
    <source>
        <strain evidence="1">IIF3SC-B10</strain>
    </source>
</reference>
<evidence type="ECO:0000313" key="2">
    <source>
        <dbReference type="Proteomes" id="UP001174209"/>
    </source>
</evidence>
<organism evidence="1 2">
    <name type="scientific">Arthrobacter burdickii</name>
    <dbReference type="NCBI Taxonomy" id="3035920"/>
    <lineage>
        <taxon>Bacteria</taxon>
        <taxon>Bacillati</taxon>
        <taxon>Actinomycetota</taxon>
        <taxon>Actinomycetes</taxon>
        <taxon>Micrococcales</taxon>
        <taxon>Micrococcaceae</taxon>
        <taxon>Arthrobacter</taxon>
    </lineage>
</organism>
<proteinExistence type="predicted"/>
<comment type="caution">
    <text evidence="1">The sequence shown here is derived from an EMBL/GenBank/DDBJ whole genome shotgun (WGS) entry which is preliminary data.</text>
</comment>
<name>A0ABT8K332_9MICC</name>
<gene>
    <name evidence="1" type="ORF">P5G52_07860</name>
</gene>
<dbReference type="Proteomes" id="UP001174209">
    <property type="component" value="Unassembled WGS sequence"/>
</dbReference>
<accession>A0ABT8K332</accession>
<dbReference type="EMBL" id="JAROCG010000001">
    <property type="protein sequence ID" value="MDN4610784.1"/>
    <property type="molecule type" value="Genomic_DNA"/>
</dbReference>
<sequence>MSFEDLDRVVAAARKDTAAVHDDLSASIDPPEELQSAVASAISNGESLAAVAAIADLSPLAALDVLERHSPQATPASSIS</sequence>
<keyword evidence="2" id="KW-1185">Reference proteome</keyword>
<dbReference type="RefSeq" id="WP_301226242.1">
    <property type="nucleotide sequence ID" value="NZ_JAROCG010000001.1"/>
</dbReference>
<protein>
    <submittedName>
        <fullName evidence="1">Uncharacterized protein</fullName>
    </submittedName>
</protein>
<evidence type="ECO:0000313" key="1">
    <source>
        <dbReference type="EMBL" id="MDN4610784.1"/>
    </source>
</evidence>